<protein>
    <recommendedName>
        <fullName evidence="2">Deacetylase PdaC domain-containing protein</fullName>
    </recommendedName>
</protein>
<organism evidence="3 4">
    <name type="scientific">Novosphingobium mathurense</name>
    <dbReference type="NCBI Taxonomy" id="428990"/>
    <lineage>
        <taxon>Bacteria</taxon>
        <taxon>Pseudomonadati</taxon>
        <taxon>Pseudomonadota</taxon>
        <taxon>Alphaproteobacteria</taxon>
        <taxon>Sphingomonadales</taxon>
        <taxon>Sphingomonadaceae</taxon>
        <taxon>Novosphingobium</taxon>
    </lineage>
</organism>
<dbReference type="EMBL" id="FVZE01000006">
    <property type="protein sequence ID" value="SLK07353.1"/>
    <property type="molecule type" value="Genomic_DNA"/>
</dbReference>
<gene>
    <name evidence="3" type="ORF">SAMN06295987_106199</name>
</gene>
<accession>A0A1U6IH76</accession>
<dbReference type="Pfam" id="PF13739">
    <property type="entry name" value="PdaC"/>
    <property type="match status" value="1"/>
</dbReference>
<dbReference type="STRING" id="428990.SAMN06295987_106199"/>
<dbReference type="Gene3D" id="3.30.565.40">
    <property type="entry name" value="Fervidobacterium nodosum Rt17-B1 like"/>
    <property type="match status" value="1"/>
</dbReference>
<evidence type="ECO:0000259" key="2">
    <source>
        <dbReference type="Pfam" id="PF13739"/>
    </source>
</evidence>
<feature type="region of interest" description="Disordered" evidence="1">
    <location>
        <begin position="18"/>
        <end position="68"/>
    </location>
</feature>
<proteinExistence type="predicted"/>
<name>A0A1U6IH76_9SPHN</name>
<sequence length="288" mass="30469">MRIGGLVLASVLLAGGCSGKQADAPEDQPSLSASNDAGVGGTGAGSASQAATSDGASPDAQAAAAMGRKEEASNDLYEFAYEYPDQAGAIPGLRARLDAKLDETRKALIAESRDDRREAKKNDFPYHAHSSQTSWKVVTDLPGWLSLSSEFYVFSGGAHGMSGFDSLLWDKQADAARKPETLFTSEAALRSAIRRPFCSALDREREKRRGVPVQRGSDDMFSDCIDPLESTVILGSSNGKTFDRLGILVGPYAAGPYAEGTYEITLPVTSAVLGTVKPAYKDSFSIGN</sequence>
<feature type="domain" description="Deacetylase PdaC" evidence="2">
    <location>
        <begin position="71"/>
        <end position="162"/>
    </location>
</feature>
<evidence type="ECO:0000256" key="1">
    <source>
        <dbReference type="SAM" id="MobiDB-lite"/>
    </source>
</evidence>
<dbReference type="AlphaFoldDB" id="A0A1U6IH76"/>
<dbReference type="InterPro" id="IPR025303">
    <property type="entry name" value="PdaC"/>
</dbReference>
<dbReference type="PROSITE" id="PS51257">
    <property type="entry name" value="PROKAR_LIPOPROTEIN"/>
    <property type="match status" value="1"/>
</dbReference>
<dbReference type="Proteomes" id="UP000190989">
    <property type="component" value="Unassembled WGS sequence"/>
</dbReference>
<keyword evidence="4" id="KW-1185">Reference proteome</keyword>
<feature type="compositionally biased region" description="Low complexity" evidence="1">
    <location>
        <begin position="45"/>
        <end position="65"/>
    </location>
</feature>
<reference evidence="4" key="1">
    <citation type="submission" date="2017-02" db="EMBL/GenBank/DDBJ databases">
        <authorList>
            <person name="Varghese N."/>
            <person name="Submissions S."/>
        </authorList>
    </citation>
    <scope>NUCLEOTIDE SEQUENCE [LARGE SCALE GENOMIC DNA]</scope>
    <source>
        <strain evidence="4">SM117</strain>
    </source>
</reference>
<evidence type="ECO:0000313" key="3">
    <source>
        <dbReference type="EMBL" id="SLK07353.1"/>
    </source>
</evidence>
<evidence type="ECO:0000313" key="4">
    <source>
        <dbReference type="Proteomes" id="UP000190989"/>
    </source>
</evidence>